<dbReference type="AlphaFoldDB" id="A0A6A6V1S6"/>
<sequence>MERNNSPAREDVDTPKHGGLARINLCDILHSGALFSSNQDDAYPSQLDLREVTSTSQMLPSTSQSSPALNPTCGNPLAHESVPLLPPHITATMNFLKSNPYLPQSDLPEFRRQQAARQTGGPQSQSSVSGIGCASGSEYHSTHEHRSWSDSMTEPIPGEHQGEEVQNAEDEVEQQSPPCFTPSHTPSHVCRGTSYSNCEELKAPSSSEQIQGSSGTPKSGEEVFSSSTRPRAL</sequence>
<protein>
    <submittedName>
        <fullName evidence="2">Uncharacterized protein</fullName>
    </submittedName>
</protein>
<gene>
    <name evidence="2" type="ORF">M011DRAFT_201125</name>
</gene>
<feature type="compositionally biased region" description="Polar residues" evidence="1">
    <location>
        <begin position="53"/>
        <end position="73"/>
    </location>
</feature>
<reference evidence="2" key="1">
    <citation type="journal article" date="2020" name="Stud. Mycol.">
        <title>101 Dothideomycetes genomes: a test case for predicting lifestyles and emergence of pathogens.</title>
        <authorList>
            <person name="Haridas S."/>
            <person name="Albert R."/>
            <person name="Binder M."/>
            <person name="Bloem J."/>
            <person name="Labutti K."/>
            <person name="Salamov A."/>
            <person name="Andreopoulos B."/>
            <person name="Baker S."/>
            <person name="Barry K."/>
            <person name="Bills G."/>
            <person name="Bluhm B."/>
            <person name="Cannon C."/>
            <person name="Castanera R."/>
            <person name="Culley D."/>
            <person name="Daum C."/>
            <person name="Ezra D."/>
            <person name="Gonzalez J."/>
            <person name="Henrissat B."/>
            <person name="Kuo A."/>
            <person name="Liang C."/>
            <person name="Lipzen A."/>
            <person name="Lutzoni F."/>
            <person name="Magnuson J."/>
            <person name="Mondo S."/>
            <person name="Nolan M."/>
            <person name="Ohm R."/>
            <person name="Pangilinan J."/>
            <person name="Park H.-J."/>
            <person name="Ramirez L."/>
            <person name="Alfaro M."/>
            <person name="Sun H."/>
            <person name="Tritt A."/>
            <person name="Yoshinaga Y."/>
            <person name="Zwiers L.-H."/>
            <person name="Turgeon B."/>
            <person name="Goodwin S."/>
            <person name="Spatafora J."/>
            <person name="Crous P."/>
            <person name="Grigoriev I."/>
        </authorList>
    </citation>
    <scope>NUCLEOTIDE SEQUENCE</scope>
    <source>
        <strain evidence="2">CBS 119925</strain>
    </source>
</reference>
<dbReference type="EMBL" id="MU006592">
    <property type="protein sequence ID" value="KAF2743973.1"/>
    <property type="molecule type" value="Genomic_DNA"/>
</dbReference>
<evidence type="ECO:0000256" key="1">
    <source>
        <dbReference type="SAM" id="MobiDB-lite"/>
    </source>
</evidence>
<feature type="compositionally biased region" description="Polar residues" evidence="1">
    <location>
        <begin position="115"/>
        <end position="129"/>
    </location>
</feature>
<feature type="region of interest" description="Disordered" evidence="1">
    <location>
        <begin position="111"/>
        <end position="233"/>
    </location>
</feature>
<organism evidence="2 3">
    <name type="scientific">Sporormia fimetaria CBS 119925</name>
    <dbReference type="NCBI Taxonomy" id="1340428"/>
    <lineage>
        <taxon>Eukaryota</taxon>
        <taxon>Fungi</taxon>
        <taxon>Dikarya</taxon>
        <taxon>Ascomycota</taxon>
        <taxon>Pezizomycotina</taxon>
        <taxon>Dothideomycetes</taxon>
        <taxon>Pleosporomycetidae</taxon>
        <taxon>Pleosporales</taxon>
        <taxon>Sporormiaceae</taxon>
        <taxon>Sporormia</taxon>
    </lineage>
</organism>
<feature type="compositionally biased region" description="Polar residues" evidence="1">
    <location>
        <begin position="174"/>
        <end position="186"/>
    </location>
</feature>
<feature type="region of interest" description="Disordered" evidence="1">
    <location>
        <begin position="53"/>
        <end position="75"/>
    </location>
</feature>
<feature type="compositionally biased region" description="Polar residues" evidence="1">
    <location>
        <begin position="224"/>
        <end position="233"/>
    </location>
</feature>
<keyword evidence="3" id="KW-1185">Reference proteome</keyword>
<feature type="compositionally biased region" description="Polar residues" evidence="1">
    <location>
        <begin position="204"/>
        <end position="217"/>
    </location>
</feature>
<evidence type="ECO:0000313" key="3">
    <source>
        <dbReference type="Proteomes" id="UP000799440"/>
    </source>
</evidence>
<dbReference type="Proteomes" id="UP000799440">
    <property type="component" value="Unassembled WGS sequence"/>
</dbReference>
<proteinExistence type="predicted"/>
<evidence type="ECO:0000313" key="2">
    <source>
        <dbReference type="EMBL" id="KAF2743973.1"/>
    </source>
</evidence>
<accession>A0A6A6V1S6</accession>
<name>A0A6A6V1S6_9PLEO</name>